<dbReference type="Gene3D" id="1.20.1250.20">
    <property type="entry name" value="MFS general substrate transporter like domains"/>
    <property type="match status" value="2"/>
</dbReference>
<keyword evidence="9" id="KW-1185">Reference proteome</keyword>
<keyword evidence="3 6" id="KW-0812">Transmembrane</keyword>
<feature type="transmembrane region" description="Helical" evidence="6">
    <location>
        <begin position="12"/>
        <end position="31"/>
    </location>
</feature>
<dbReference type="PANTHER" id="PTHR43129">
    <property type="entry name" value="FOSMIDOMYCIN RESISTANCE PROTEIN"/>
    <property type="match status" value="1"/>
</dbReference>
<evidence type="ECO:0000259" key="7">
    <source>
        <dbReference type="PROSITE" id="PS50850"/>
    </source>
</evidence>
<feature type="transmembrane region" description="Helical" evidence="6">
    <location>
        <begin position="244"/>
        <end position="264"/>
    </location>
</feature>
<accession>A0A1I2BAM4</accession>
<dbReference type="CDD" id="cd17478">
    <property type="entry name" value="MFS_FsR"/>
    <property type="match status" value="1"/>
</dbReference>
<protein>
    <submittedName>
        <fullName evidence="8">MFS transporter, FSR family, fosmidomycin resistance protein</fullName>
    </submittedName>
</protein>
<feature type="transmembrane region" description="Helical" evidence="6">
    <location>
        <begin position="66"/>
        <end position="85"/>
    </location>
</feature>
<dbReference type="RefSeq" id="WP_091658390.1">
    <property type="nucleotide sequence ID" value="NZ_FONT01000002.1"/>
</dbReference>
<dbReference type="InterPro" id="IPR005829">
    <property type="entry name" value="Sugar_transporter_CS"/>
</dbReference>
<dbReference type="STRING" id="930128.SAMN05192532_102187"/>
<evidence type="ECO:0000256" key="3">
    <source>
        <dbReference type="ARBA" id="ARBA00022692"/>
    </source>
</evidence>
<feature type="transmembrane region" description="Helical" evidence="6">
    <location>
        <begin position="131"/>
        <end position="154"/>
    </location>
</feature>
<evidence type="ECO:0000256" key="6">
    <source>
        <dbReference type="SAM" id="Phobius"/>
    </source>
</evidence>
<organism evidence="8 9">
    <name type="scientific">Alteribacillus iranensis</name>
    <dbReference type="NCBI Taxonomy" id="930128"/>
    <lineage>
        <taxon>Bacteria</taxon>
        <taxon>Bacillati</taxon>
        <taxon>Bacillota</taxon>
        <taxon>Bacilli</taxon>
        <taxon>Bacillales</taxon>
        <taxon>Bacillaceae</taxon>
        <taxon>Alteribacillus</taxon>
    </lineage>
</organism>
<dbReference type="OrthoDB" id="9770492at2"/>
<dbReference type="InterPro" id="IPR011701">
    <property type="entry name" value="MFS"/>
</dbReference>
<dbReference type="PROSITE" id="PS50850">
    <property type="entry name" value="MFS"/>
    <property type="match status" value="1"/>
</dbReference>
<evidence type="ECO:0000256" key="2">
    <source>
        <dbReference type="ARBA" id="ARBA00022448"/>
    </source>
</evidence>
<feature type="transmembrane region" description="Helical" evidence="6">
    <location>
        <begin position="329"/>
        <end position="351"/>
    </location>
</feature>
<evidence type="ECO:0000313" key="9">
    <source>
        <dbReference type="Proteomes" id="UP000199516"/>
    </source>
</evidence>
<dbReference type="Pfam" id="PF07690">
    <property type="entry name" value="MFS_1"/>
    <property type="match status" value="1"/>
</dbReference>
<dbReference type="InterPro" id="IPR036259">
    <property type="entry name" value="MFS_trans_sf"/>
</dbReference>
<feature type="domain" description="Major facilitator superfamily (MFS) profile" evidence="7">
    <location>
        <begin position="5"/>
        <end position="383"/>
    </location>
</feature>
<sequence>MKRTSINLLSAGHFTVDFYQGVVPALIPFFIEQHQFTYAAAAGLIFATNITSSIVQPLFGQFSDKYPAPWLMPLGVLLAGGGLALTGLFEGYWMILLLTALSGIGIAAYHPEAARGVNRAAGDKKSLGMSIFSVGGNAGFAVGPIAATASLAMFGLPGTLLLIIPAAVVTVLLITQLFRFSATAGSAKKQVAVTEAEPQKNEWGAFSRLTVLLICRSILFYGLNTFLPLYWIHVLMQSKVAGGSALTVLLLSGAAGTLLGGYLADKLGRRRVVSTSFVFIVPVLLVFLMLENVLAATLLLIPIGVLLFAPTSVMVVMGQSYLPNRIGMASGVTLGIAISAGGVMAPALGWLADHNGLPLMMLTLTTLPILAAILSLTLPKKEQM</sequence>
<dbReference type="GO" id="GO:0022857">
    <property type="term" value="F:transmembrane transporter activity"/>
    <property type="evidence" value="ECO:0007669"/>
    <property type="project" value="InterPro"/>
</dbReference>
<dbReference type="EMBL" id="FONT01000002">
    <property type="protein sequence ID" value="SFE53146.1"/>
    <property type="molecule type" value="Genomic_DNA"/>
</dbReference>
<dbReference type="InterPro" id="IPR020846">
    <property type="entry name" value="MFS_dom"/>
</dbReference>
<dbReference type="AlphaFoldDB" id="A0A1I2BAM4"/>
<dbReference type="GO" id="GO:0005886">
    <property type="term" value="C:plasma membrane"/>
    <property type="evidence" value="ECO:0007669"/>
    <property type="project" value="UniProtKB-SubCell"/>
</dbReference>
<reference evidence="8 9" key="1">
    <citation type="submission" date="2016-10" db="EMBL/GenBank/DDBJ databases">
        <authorList>
            <person name="de Groot N.N."/>
        </authorList>
    </citation>
    <scope>NUCLEOTIDE SEQUENCE [LARGE SCALE GENOMIC DNA]</scope>
    <source>
        <strain evidence="8 9">DSM 23995</strain>
    </source>
</reference>
<evidence type="ECO:0000256" key="4">
    <source>
        <dbReference type="ARBA" id="ARBA00022989"/>
    </source>
</evidence>
<feature type="transmembrane region" description="Helical" evidence="6">
    <location>
        <begin position="37"/>
        <end position="59"/>
    </location>
</feature>
<keyword evidence="4 6" id="KW-1133">Transmembrane helix</keyword>
<keyword evidence="2" id="KW-0813">Transport</keyword>
<evidence type="ECO:0000256" key="1">
    <source>
        <dbReference type="ARBA" id="ARBA00004651"/>
    </source>
</evidence>
<dbReference type="Proteomes" id="UP000199516">
    <property type="component" value="Unassembled WGS sequence"/>
</dbReference>
<gene>
    <name evidence="8" type="ORF">SAMN05192532_102187</name>
</gene>
<feature type="transmembrane region" description="Helical" evidence="6">
    <location>
        <begin position="209"/>
        <end position="232"/>
    </location>
</feature>
<dbReference type="SUPFAM" id="SSF103473">
    <property type="entry name" value="MFS general substrate transporter"/>
    <property type="match status" value="1"/>
</dbReference>
<feature type="transmembrane region" description="Helical" evidence="6">
    <location>
        <begin position="271"/>
        <end position="290"/>
    </location>
</feature>
<name>A0A1I2BAM4_9BACI</name>
<dbReference type="PANTHER" id="PTHR43129:SF1">
    <property type="entry name" value="FOSMIDOMYCIN RESISTANCE PROTEIN"/>
    <property type="match status" value="1"/>
</dbReference>
<feature type="transmembrane region" description="Helical" evidence="6">
    <location>
        <begin position="296"/>
        <end position="317"/>
    </location>
</feature>
<feature type="transmembrane region" description="Helical" evidence="6">
    <location>
        <begin position="357"/>
        <end position="378"/>
    </location>
</feature>
<evidence type="ECO:0000313" key="8">
    <source>
        <dbReference type="EMBL" id="SFE53146.1"/>
    </source>
</evidence>
<feature type="transmembrane region" description="Helical" evidence="6">
    <location>
        <begin position="91"/>
        <end position="110"/>
    </location>
</feature>
<evidence type="ECO:0000256" key="5">
    <source>
        <dbReference type="ARBA" id="ARBA00023136"/>
    </source>
</evidence>
<comment type="subcellular location">
    <subcellularLocation>
        <location evidence="1">Cell membrane</location>
        <topology evidence="1">Multi-pass membrane protein</topology>
    </subcellularLocation>
</comment>
<feature type="transmembrane region" description="Helical" evidence="6">
    <location>
        <begin position="160"/>
        <end position="180"/>
    </location>
</feature>
<dbReference type="PROSITE" id="PS00216">
    <property type="entry name" value="SUGAR_TRANSPORT_1"/>
    <property type="match status" value="1"/>
</dbReference>
<proteinExistence type="predicted"/>
<keyword evidence="5 6" id="KW-0472">Membrane</keyword>